<gene>
    <name evidence="10" type="ORF">LEA_05425</name>
</gene>
<comment type="similarity">
    <text evidence="2">Belongs to the SecY/SEC61-alpha family.</text>
</comment>
<evidence type="ECO:0000256" key="5">
    <source>
        <dbReference type="ARBA" id="ARBA00022927"/>
    </source>
</evidence>
<evidence type="ECO:0000256" key="2">
    <source>
        <dbReference type="ARBA" id="ARBA00005751"/>
    </source>
</evidence>
<keyword evidence="8 9" id="KW-0472">Membrane</keyword>
<dbReference type="SUPFAM" id="SSF103491">
    <property type="entry name" value="Preprotein translocase SecY subunit"/>
    <property type="match status" value="1"/>
</dbReference>
<dbReference type="GO" id="GO:0016020">
    <property type="term" value="C:membrane"/>
    <property type="evidence" value="ECO:0007669"/>
    <property type="project" value="UniProtKB-SubCell"/>
</dbReference>
<protein>
    <submittedName>
        <fullName evidence="10">Preprotein translocase, SecY subunit</fullName>
    </submittedName>
</protein>
<feature type="transmembrane region" description="Helical" evidence="9">
    <location>
        <begin position="191"/>
        <end position="211"/>
    </location>
</feature>
<evidence type="ECO:0000256" key="9">
    <source>
        <dbReference type="SAM" id="Phobius"/>
    </source>
</evidence>
<dbReference type="Gene3D" id="1.10.3370.10">
    <property type="entry name" value="SecY subunit domain"/>
    <property type="match status" value="1"/>
</dbReference>
<evidence type="ECO:0000256" key="8">
    <source>
        <dbReference type="ARBA" id="ARBA00023136"/>
    </source>
</evidence>
<evidence type="ECO:0000256" key="3">
    <source>
        <dbReference type="ARBA" id="ARBA00022448"/>
    </source>
</evidence>
<name>K1UA11_9ZZZZ</name>
<evidence type="ECO:0000256" key="6">
    <source>
        <dbReference type="ARBA" id="ARBA00022989"/>
    </source>
</evidence>
<dbReference type="InterPro" id="IPR023201">
    <property type="entry name" value="SecY_dom_sf"/>
</dbReference>
<dbReference type="AlphaFoldDB" id="K1UA11"/>
<accession>K1UA11</accession>
<dbReference type="Pfam" id="PF00344">
    <property type="entry name" value="SecY"/>
    <property type="match status" value="1"/>
</dbReference>
<dbReference type="PANTHER" id="PTHR10906">
    <property type="entry name" value="SECY/SEC61-ALPHA FAMILY MEMBER"/>
    <property type="match status" value="1"/>
</dbReference>
<dbReference type="InterPro" id="IPR030659">
    <property type="entry name" value="SecY_CS"/>
</dbReference>
<feature type="transmembrane region" description="Helical" evidence="9">
    <location>
        <begin position="25"/>
        <end position="51"/>
    </location>
</feature>
<reference evidence="10" key="1">
    <citation type="journal article" date="2013" name="Environ. Microbiol.">
        <title>Microbiota from the distal guts of lean and obese adolescents exhibit partial functional redundancy besides clear differences in community structure.</title>
        <authorList>
            <person name="Ferrer M."/>
            <person name="Ruiz A."/>
            <person name="Lanza F."/>
            <person name="Haange S.B."/>
            <person name="Oberbach A."/>
            <person name="Till H."/>
            <person name="Bargiela R."/>
            <person name="Campoy C."/>
            <person name="Segura M.T."/>
            <person name="Richter M."/>
            <person name="von Bergen M."/>
            <person name="Seifert J."/>
            <person name="Suarez A."/>
        </authorList>
    </citation>
    <scope>NUCLEOTIDE SEQUENCE</scope>
</reference>
<evidence type="ECO:0000313" key="10">
    <source>
        <dbReference type="EMBL" id="EKC75055.1"/>
    </source>
</evidence>
<organism evidence="10">
    <name type="scientific">human gut metagenome</name>
    <dbReference type="NCBI Taxonomy" id="408170"/>
    <lineage>
        <taxon>unclassified sequences</taxon>
        <taxon>metagenomes</taxon>
        <taxon>organismal metagenomes</taxon>
    </lineage>
</organism>
<keyword evidence="4 9" id="KW-0812">Transmembrane</keyword>
<evidence type="ECO:0000256" key="4">
    <source>
        <dbReference type="ARBA" id="ARBA00022692"/>
    </source>
</evidence>
<feature type="transmembrane region" description="Helical" evidence="9">
    <location>
        <begin position="63"/>
        <end position="86"/>
    </location>
</feature>
<keyword evidence="7" id="KW-0811">Translocation</keyword>
<keyword evidence="3" id="KW-0813">Transport</keyword>
<dbReference type="PROSITE" id="PS00756">
    <property type="entry name" value="SECY_2"/>
    <property type="match status" value="1"/>
</dbReference>
<feature type="transmembrane region" description="Helical" evidence="9">
    <location>
        <begin position="92"/>
        <end position="113"/>
    </location>
</feature>
<keyword evidence="6 9" id="KW-1133">Transmembrane helix</keyword>
<evidence type="ECO:0000256" key="7">
    <source>
        <dbReference type="ARBA" id="ARBA00023010"/>
    </source>
</evidence>
<feature type="transmembrane region" description="Helical" evidence="9">
    <location>
        <begin position="151"/>
        <end position="171"/>
    </location>
</feature>
<keyword evidence="5" id="KW-0653">Protein transport</keyword>
<comment type="caution">
    <text evidence="10">The sequence shown here is derived from an EMBL/GenBank/DDBJ whole genome shotgun (WGS) entry which is preliminary data.</text>
</comment>
<feature type="non-terminal residue" evidence="10">
    <location>
        <position position="245"/>
    </location>
</feature>
<dbReference type="EMBL" id="AJWY01003539">
    <property type="protein sequence ID" value="EKC75055.1"/>
    <property type="molecule type" value="Genomic_DNA"/>
</dbReference>
<evidence type="ECO:0000256" key="1">
    <source>
        <dbReference type="ARBA" id="ARBA00004141"/>
    </source>
</evidence>
<dbReference type="GO" id="GO:0015031">
    <property type="term" value="P:protein transport"/>
    <property type="evidence" value="ECO:0007669"/>
    <property type="project" value="UniProtKB-KW"/>
</dbReference>
<dbReference type="PRINTS" id="PR00303">
    <property type="entry name" value="SECYTRNLCASE"/>
</dbReference>
<dbReference type="InterPro" id="IPR002208">
    <property type="entry name" value="SecY/SEC61-alpha"/>
</dbReference>
<comment type="subcellular location">
    <subcellularLocation>
        <location evidence="1">Membrane</location>
        <topology evidence="1">Multi-pass membrane protein</topology>
    </subcellularLocation>
</comment>
<proteinExistence type="inferred from homology"/>
<sequence length="245" mass="27479">MQSTAYYFYIRSQNYLSLDADGNKFTGFFAVLQAITIIFCYTAGASLIMWLGEQINEKGIGNGISIILFAGIVSRMPTTLYSLYSYMDKGGAYYALAPIAFVSLILMIGFIVWMDNAERRIPVQYAKRVVGRKMYGGQSTHIPIKVNMCGVLPIIFASSILSLPPTIQMFVTVKEGGFWAGFFKIFETTHWAYGIMYFVLIIFFAYFYAAIQYNPIEMASNIRKNSGAIPGIRPGKPTSDYITKI</sequence>